<keyword evidence="1" id="KW-1133">Transmembrane helix</keyword>
<feature type="transmembrane region" description="Helical" evidence="1">
    <location>
        <begin position="220"/>
        <end position="239"/>
    </location>
</feature>
<reference evidence="2" key="1">
    <citation type="submission" date="2021-01" db="EMBL/GenBank/DDBJ databases">
        <title>Whole genome shotgun sequence of Actinoplanes capillaceus NBRC 16408.</title>
        <authorList>
            <person name="Komaki H."/>
            <person name="Tamura T."/>
        </authorList>
    </citation>
    <scope>NUCLEOTIDE SEQUENCE [LARGE SCALE GENOMIC DNA]</scope>
    <source>
        <strain evidence="2">NBRC 16408</strain>
    </source>
</reference>
<organism evidence="2">
    <name type="scientific">Actinoplanes campanulatus</name>
    <dbReference type="NCBI Taxonomy" id="113559"/>
    <lineage>
        <taxon>Bacteria</taxon>
        <taxon>Bacillati</taxon>
        <taxon>Actinomycetota</taxon>
        <taxon>Actinomycetes</taxon>
        <taxon>Micromonosporales</taxon>
        <taxon>Micromonosporaceae</taxon>
        <taxon>Actinoplanes</taxon>
    </lineage>
</organism>
<feature type="transmembrane region" description="Helical" evidence="1">
    <location>
        <begin position="193"/>
        <end position="213"/>
    </location>
</feature>
<accession>A0ABQ3WUQ5</accession>
<feature type="transmembrane region" description="Helical" evidence="1">
    <location>
        <begin position="273"/>
        <end position="292"/>
    </location>
</feature>
<proteinExistence type="predicted"/>
<sequence length="338" mass="34900">MDWLEKARDVIAAGLGLLMVSGVYLDGWAHLNQPTLETFFTPWHAILYSAFALLAGFIVSLAVRRGGRGGWQWLPPNGYGLAGPGVVVFLAGGVGDMMWHEVFGVEVAIDALVSPTHLVLLVGATLMITAPMRAVGDDDSWTAGLATALSVSAAAAAGFFLSYLSVFADAAAATPLTLVAEGAPGHREGELPATVGLGAYIVSTVVIIVAVLSVRRLRPVLPAGTVVASVAAVAVLGAMLTGFRFVVPALAATVAAVLVEVSRRWWPRRWDAWLVVAVLLPPAIWAAQLTGLTATTGLRWPAELWAGIVVLSTLAGGALGLISGGSRAATAVTTPRAG</sequence>
<name>A0ABQ3WUQ5_9ACTN</name>
<gene>
    <name evidence="2" type="ORF">Aca07nite_71680</name>
</gene>
<feature type="transmembrane region" description="Helical" evidence="1">
    <location>
        <begin position="7"/>
        <end position="25"/>
    </location>
</feature>
<comment type="caution">
    <text evidence="2">The sequence shown here is derived from an EMBL/GenBank/DDBJ whole genome shotgun (WGS) entry which is preliminary data.</text>
</comment>
<feature type="transmembrane region" description="Helical" evidence="1">
    <location>
        <begin position="304"/>
        <end position="322"/>
    </location>
</feature>
<feature type="transmembrane region" description="Helical" evidence="1">
    <location>
        <begin position="45"/>
        <end position="64"/>
    </location>
</feature>
<evidence type="ECO:0000313" key="2">
    <source>
        <dbReference type="EMBL" id="GID49893.1"/>
    </source>
</evidence>
<feature type="transmembrane region" description="Helical" evidence="1">
    <location>
        <begin position="245"/>
        <end position="261"/>
    </location>
</feature>
<evidence type="ECO:0000256" key="1">
    <source>
        <dbReference type="SAM" id="Phobius"/>
    </source>
</evidence>
<dbReference type="EMBL" id="BOMF01000136">
    <property type="protein sequence ID" value="GID49893.1"/>
    <property type="molecule type" value="Genomic_DNA"/>
</dbReference>
<keyword evidence="1" id="KW-0812">Transmembrane</keyword>
<feature type="transmembrane region" description="Helical" evidence="1">
    <location>
        <begin position="107"/>
        <end position="129"/>
    </location>
</feature>
<feature type="transmembrane region" description="Helical" evidence="1">
    <location>
        <begin position="141"/>
        <end position="166"/>
    </location>
</feature>
<feature type="transmembrane region" description="Helical" evidence="1">
    <location>
        <begin position="76"/>
        <end position="95"/>
    </location>
</feature>
<dbReference type="RefSeq" id="WP_204299969.1">
    <property type="nucleotide sequence ID" value="NZ_BAAAGQ010000038.1"/>
</dbReference>
<protein>
    <submittedName>
        <fullName evidence="2">Uncharacterized protein</fullName>
    </submittedName>
</protein>
<keyword evidence="1" id="KW-0472">Membrane</keyword>